<feature type="compositionally biased region" description="Basic and acidic residues" evidence="1">
    <location>
        <begin position="112"/>
        <end position="127"/>
    </location>
</feature>
<evidence type="ECO:0000313" key="3">
    <source>
        <dbReference type="EMBL" id="JAS47001.1"/>
    </source>
</evidence>
<feature type="compositionally biased region" description="Acidic residues" evidence="1">
    <location>
        <begin position="128"/>
        <end position="139"/>
    </location>
</feature>
<evidence type="ECO:0000256" key="2">
    <source>
        <dbReference type="SAM" id="Phobius"/>
    </source>
</evidence>
<feature type="region of interest" description="Disordered" evidence="1">
    <location>
        <begin position="377"/>
        <end position="396"/>
    </location>
</feature>
<dbReference type="AlphaFoldDB" id="A0A1B6FA08"/>
<keyword evidence="2" id="KW-0472">Membrane</keyword>
<gene>
    <name evidence="3" type="ORF">g.46225</name>
</gene>
<proteinExistence type="predicted"/>
<protein>
    <submittedName>
        <fullName evidence="3">Uncharacterized protein</fullName>
    </submittedName>
</protein>
<feature type="compositionally biased region" description="Low complexity" evidence="1">
    <location>
        <begin position="507"/>
        <end position="516"/>
    </location>
</feature>
<name>A0A1B6FA08_9HEMI</name>
<dbReference type="EMBL" id="GECZ01022768">
    <property type="protein sequence ID" value="JAS47001.1"/>
    <property type="molecule type" value="Transcribed_RNA"/>
</dbReference>
<keyword evidence="2" id="KW-1133">Transmembrane helix</keyword>
<organism evidence="3">
    <name type="scientific">Cuerna arida</name>
    <dbReference type="NCBI Taxonomy" id="1464854"/>
    <lineage>
        <taxon>Eukaryota</taxon>
        <taxon>Metazoa</taxon>
        <taxon>Ecdysozoa</taxon>
        <taxon>Arthropoda</taxon>
        <taxon>Hexapoda</taxon>
        <taxon>Insecta</taxon>
        <taxon>Pterygota</taxon>
        <taxon>Neoptera</taxon>
        <taxon>Paraneoptera</taxon>
        <taxon>Hemiptera</taxon>
        <taxon>Auchenorrhyncha</taxon>
        <taxon>Membracoidea</taxon>
        <taxon>Cicadellidae</taxon>
        <taxon>Cicadellinae</taxon>
        <taxon>Proconiini</taxon>
        <taxon>Cuerna</taxon>
    </lineage>
</organism>
<feature type="compositionally biased region" description="Acidic residues" evidence="1">
    <location>
        <begin position="443"/>
        <end position="456"/>
    </location>
</feature>
<feature type="compositionally biased region" description="Acidic residues" evidence="1">
    <location>
        <begin position="491"/>
        <end position="500"/>
    </location>
</feature>
<feature type="compositionally biased region" description="Basic and acidic residues" evidence="1">
    <location>
        <begin position="470"/>
        <end position="490"/>
    </location>
</feature>
<evidence type="ECO:0000256" key="1">
    <source>
        <dbReference type="SAM" id="MobiDB-lite"/>
    </source>
</evidence>
<feature type="region of interest" description="Disordered" evidence="1">
    <location>
        <begin position="91"/>
        <end position="146"/>
    </location>
</feature>
<feature type="transmembrane region" description="Helical" evidence="2">
    <location>
        <begin position="44"/>
        <end position="69"/>
    </location>
</feature>
<feature type="region of interest" description="Disordered" evidence="1">
    <location>
        <begin position="415"/>
        <end position="552"/>
    </location>
</feature>
<accession>A0A1B6FA08</accession>
<keyword evidence="2" id="KW-0812">Transmembrane</keyword>
<feature type="region of interest" description="Disordered" evidence="1">
    <location>
        <begin position="1"/>
        <end position="21"/>
    </location>
</feature>
<reference evidence="3" key="1">
    <citation type="submission" date="2015-11" db="EMBL/GenBank/DDBJ databases">
        <title>De novo transcriptome assembly of four potential Pierce s Disease insect vectors from Arizona vineyards.</title>
        <authorList>
            <person name="Tassone E.E."/>
        </authorList>
    </citation>
    <scope>NUCLEOTIDE SEQUENCE</scope>
</reference>
<feature type="compositionally biased region" description="Polar residues" evidence="1">
    <location>
        <begin position="380"/>
        <end position="393"/>
    </location>
</feature>
<sequence>MEKEPQQDNFTAIPVKDYPPSHNELYTTEPPPAYQKPKSSLVQVVRIVALTIIALTVTVGVFNLASIYIQANAVHRLQQLQNRHEQKISQIPKAESLVQQKDDKNAATGFEIKNHVRRDSMDDNRIDSDEDDNSIETEDNESKNPVHVKFPIQFNLEDLSEAILGLNSQTDKNNNNNNKKSRMNCIVEKKVAEKMINHEPKNIQLPFGVNLTTDKGFEHLSGEKIIILCESGSEQQPQQQPQPIPVSNSEESFPNMHFVRKEQPISLIQQFEPQQPQQQPNREAEMRFVPPFMPMRPRLLPNRIPLAPFNPLVRDRVREPQQMIFITRERIPLPFPYPITKPEQPAEEKEQPEKMKIPEFIQNIAEEIIRDHIESAEAGRQQSGAKPNSQNEQRLPLPETLLSEINRLPNPEMILSITAEKEPMFGKSSSEENSSGEEKSSEQENEPEAADNEQEMESARANMATIMDMIQEHEKKMEEQQQSDDKKVEGDDSDDNEEDGTAEKVDATTVAAAVSVADDKPEEKSSTTTSTTSTDAGAVNLREGRHLSPVPIPVQMIPQVDMQERPHYVYPRSV</sequence>